<name>A0ACD5ZTS6_AVESA</name>
<reference evidence="1" key="2">
    <citation type="submission" date="2025-09" db="UniProtKB">
        <authorList>
            <consortium name="EnsemblPlants"/>
        </authorList>
    </citation>
    <scope>IDENTIFICATION</scope>
</reference>
<dbReference type="Proteomes" id="UP001732700">
    <property type="component" value="Chromosome 7A"/>
</dbReference>
<sequence length="1090" mass="119246">MGSGGGMEVEVRVVGGARSCFVALPLHLIQALSRTSASGDLPPVLALDLRAAAGARWSLAWSGAASRSGAIEVAQELAECISLPDGTVAQLSVGRSLTRADSVSIEPFGEDDWEILESRADLAEETILQQVGIVYEGMKFPLWLDGHNIVKFVVVSSSPKKSVVQLVPGTEVAVAPKKRKEKYQDVQKESSLKEQGKTKALLRVQAADRKYAHKFKSKGIELGVVLSFAVLIHPDTASRTSFDNLQLVTISSKSPPKGLTEKAKEAAQKKGVAVPKRTREVVVYILFSDSVAEGHVMLPHSIRHFISADTHSWVYMKKYTSNVKKDEPVTKMCPLHFNMHGKYMHDNGDLGSHENDTWRNTSIPLENGNSFQKAPDNGHLLSADVNSISESMPEQKVLIKQWLIGQLKEMRFHAECSEISSVVLPAKVLIHFEVVDGKQSRGGDFIYLLTIAFENSGYNNSQGNIEITWNAPTDDPENLELNFGRLELGEAISIDSVLENGFNDAFKLTRSSLGWMDNAMTDVTKRLSVLLSSSALRLFNRLKFPFPGHVLVHGPRGSGKTALTRAAAKYFEDHKEILAHVIYMDCSKLAIGKAKETRQTIEDSISEALLHSPSIIIFDDLDNVISVSSDPQVSQSSSSSDSLVRYLTDILDEYKDKSRNACGYGPVALMASVQSLQSLPQELTSSGRFDFHVELRALAIPEREALLKHQVEEHELQCSEEVISEIASKCDGYDAYDLGILVDRAVHAAASRFVLPYAYLNSASPPLVMEDFLTALHDFLPVAMRDLRKYAPDGNDGGWEDVGGLNEAVTIIKETLELPSKYPNVFTKAPVRLRSNILLYGPPGCGKTHIVRAAAAACSLRFISVKGPELLNKYIGSSEQSVRDFFAKAAAAAPCLLFFDEFDSIAPQRGTHSAGVSDRVVNQFLTELDGVETLTGVFVFAATSKPQLIDAALLRPGRFDRLVFCDFPRWDERLEILKVHSRTVSLASDASLEDVASLTEGFTGADLAAILTDAGLAAIHEVLDSKENGIPEGEPCISKELLMSVARKARPSTPADNKRGYDKEFGEFVSSRKSISTKARESKGKKVTLA</sequence>
<proteinExistence type="predicted"/>
<organism evidence="1 2">
    <name type="scientific">Avena sativa</name>
    <name type="common">Oat</name>
    <dbReference type="NCBI Taxonomy" id="4498"/>
    <lineage>
        <taxon>Eukaryota</taxon>
        <taxon>Viridiplantae</taxon>
        <taxon>Streptophyta</taxon>
        <taxon>Embryophyta</taxon>
        <taxon>Tracheophyta</taxon>
        <taxon>Spermatophyta</taxon>
        <taxon>Magnoliopsida</taxon>
        <taxon>Liliopsida</taxon>
        <taxon>Poales</taxon>
        <taxon>Poaceae</taxon>
        <taxon>BOP clade</taxon>
        <taxon>Pooideae</taxon>
        <taxon>Poodae</taxon>
        <taxon>Poeae</taxon>
        <taxon>Poeae Chloroplast Group 1 (Aveneae type)</taxon>
        <taxon>Aveninae</taxon>
        <taxon>Avena</taxon>
    </lineage>
</organism>
<accession>A0ACD5ZTS6</accession>
<protein>
    <submittedName>
        <fullName evidence="1">Uncharacterized protein</fullName>
    </submittedName>
</protein>
<dbReference type="EnsemblPlants" id="AVESA.00010b.r2.7AG1222270.1">
    <property type="protein sequence ID" value="AVESA.00010b.r2.7AG1222270.1.CDS"/>
    <property type="gene ID" value="AVESA.00010b.r2.7AG1222270"/>
</dbReference>
<evidence type="ECO:0000313" key="2">
    <source>
        <dbReference type="Proteomes" id="UP001732700"/>
    </source>
</evidence>
<reference evidence="1" key="1">
    <citation type="submission" date="2021-05" db="EMBL/GenBank/DDBJ databases">
        <authorList>
            <person name="Scholz U."/>
            <person name="Mascher M."/>
            <person name="Fiebig A."/>
        </authorList>
    </citation>
    <scope>NUCLEOTIDE SEQUENCE [LARGE SCALE GENOMIC DNA]</scope>
</reference>
<evidence type="ECO:0000313" key="1">
    <source>
        <dbReference type="EnsemblPlants" id="AVESA.00010b.r2.7AG1222270.1.CDS"/>
    </source>
</evidence>
<keyword evidence="2" id="KW-1185">Reference proteome</keyword>